<dbReference type="Gene3D" id="1.10.8.260">
    <property type="entry name" value="HI0933 insert domain-like"/>
    <property type="match status" value="1"/>
</dbReference>
<keyword evidence="3" id="KW-0274">FAD</keyword>
<protein>
    <submittedName>
        <fullName evidence="6">NAD(P)/FAD-dependent oxidoreductase</fullName>
        <ecNumber evidence="6">1.14.13.-</ecNumber>
    </submittedName>
</protein>
<dbReference type="InterPro" id="IPR023166">
    <property type="entry name" value="BaiN-like_dom_sf"/>
</dbReference>
<gene>
    <name evidence="6" type="ORF">ACFQ19_12345</name>
</gene>
<evidence type="ECO:0000256" key="2">
    <source>
        <dbReference type="ARBA" id="ARBA00022630"/>
    </source>
</evidence>
<dbReference type="EMBL" id="JBHTKK010000014">
    <property type="protein sequence ID" value="MFD1066819.1"/>
    <property type="molecule type" value="Genomic_DNA"/>
</dbReference>
<keyword evidence="2" id="KW-0285">Flavoprotein</keyword>
<feature type="domain" description="RsdA/BaiN/AoA(So)-like insert" evidence="5">
    <location>
        <begin position="191"/>
        <end position="358"/>
    </location>
</feature>
<sequence>MNYDVIVIGGGPSGLMAAISAAEHGGKTLLVEKGKKLGKKLAISGGGRCNVTNRLPQEEVIKHIPGNGKFLYSPFSVFNNYDIIDYFEGLGIALKEEDHGRMFPASNQSMDVVNALIQQLEEQGVTVKMNTRVAALEYGEEMHTVHLEEEAPVTAASIVIAAGGKAVPHTGSTGDAYPWAKTAGHTVTTLYPTEVALTSKEAFIKDKKLQGLSLRDIRLSVLNKRGKPIITHQMDMIFTHFGISGPAVLRCSQFVVKELMRGRDTVEMHLDILPEITEGDLLKQIKDILADNPKKAFKNAVKGIIPERLLDYFMEKHAIGAEQKCANISKSTTLSFVKDIKNFSFQVHGSLPMEKAFVTGGGISIKEIVPNTMKSKIMHGLYFCGEVLDIHGYTGGYNITSALVTGRIAGMNAALDATAHAAN</sequence>
<dbReference type="InterPro" id="IPR004792">
    <property type="entry name" value="BaiN-like"/>
</dbReference>
<dbReference type="SUPFAM" id="SSF160996">
    <property type="entry name" value="HI0933 insert domain-like"/>
    <property type="match status" value="1"/>
</dbReference>
<evidence type="ECO:0000259" key="4">
    <source>
        <dbReference type="Pfam" id="PF03486"/>
    </source>
</evidence>
<dbReference type="EC" id="1.14.13.-" evidence="6"/>
<reference evidence="7" key="1">
    <citation type="journal article" date="2019" name="Int. J. Syst. Evol. Microbiol.">
        <title>The Global Catalogue of Microorganisms (GCM) 10K type strain sequencing project: providing services to taxonomists for standard genome sequencing and annotation.</title>
        <authorList>
            <consortium name="The Broad Institute Genomics Platform"/>
            <consortium name="The Broad Institute Genome Sequencing Center for Infectious Disease"/>
            <person name="Wu L."/>
            <person name="Ma J."/>
        </authorList>
    </citation>
    <scope>NUCLEOTIDE SEQUENCE [LARGE SCALE GENOMIC DNA]</scope>
    <source>
        <strain evidence="7">CCUG 56608</strain>
    </source>
</reference>
<evidence type="ECO:0000256" key="1">
    <source>
        <dbReference type="ARBA" id="ARBA00001974"/>
    </source>
</evidence>
<keyword evidence="6" id="KW-0560">Oxidoreductase</keyword>
<evidence type="ECO:0000313" key="7">
    <source>
        <dbReference type="Proteomes" id="UP001597041"/>
    </source>
</evidence>
<evidence type="ECO:0000259" key="5">
    <source>
        <dbReference type="Pfam" id="PF22780"/>
    </source>
</evidence>
<dbReference type="RefSeq" id="WP_379592499.1">
    <property type="nucleotide sequence ID" value="NZ_JBHTKK010000014.1"/>
</dbReference>
<dbReference type="Gene3D" id="2.40.30.10">
    <property type="entry name" value="Translation factors"/>
    <property type="match status" value="1"/>
</dbReference>
<dbReference type="Pfam" id="PF22780">
    <property type="entry name" value="HI0933_like_1st"/>
    <property type="match status" value="1"/>
</dbReference>
<dbReference type="PANTHER" id="PTHR42887">
    <property type="entry name" value="OS12G0638800 PROTEIN"/>
    <property type="match status" value="1"/>
</dbReference>
<name>A0ABW3NGL6_9BACI</name>
<dbReference type="Pfam" id="PF03486">
    <property type="entry name" value="HI0933_like"/>
    <property type="match status" value="1"/>
</dbReference>
<dbReference type="Proteomes" id="UP001597041">
    <property type="component" value="Unassembled WGS sequence"/>
</dbReference>
<dbReference type="InterPro" id="IPR036188">
    <property type="entry name" value="FAD/NAD-bd_sf"/>
</dbReference>
<evidence type="ECO:0000313" key="6">
    <source>
        <dbReference type="EMBL" id="MFD1066819.1"/>
    </source>
</evidence>
<accession>A0ABW3NGL6</accession>
<evidence type="ECO:0000256" key="3">
    <source>
        <dbReference type="ARBA" id="ARBA00022827"/>
    </source>
</evidence>
<organism evidence="6 7">
    <name type="scientific">Oceanobacillus locisalsi</name>
    <dbReference type="NCBI Taxonomy" id="546107"/>
    <lineage>
        <taxon>Bacteria</taxon>
        <taxon>Bacillati</taxon>
        <taxon>Bacillota</taxon>
        <taxon>Bacilli</taxon>
        <taxon>Bacillales</taxon>
        <taxon>Bacillaceae</taxon>
        <taxon>Oceanobacillus</taxon>
    </lineage>
</organism>
<dbReference type="InterPro" id="IPR057661">
    <property type="entry name" value="RsdA/BaiN/AoA(So)_Rossmann"/>
</dbReference>
<dbReference type="PRINTS" id="PR00368">
    <property type="entry name" value="FADPNR"/>
</dbReference>
<comment type="caution">
    <text evidence="6">The sequence shown here is derived from an EMBL/GenBank/DDBJ whole genome shotgun (WGS) entry which is preliminary data.</text>
</comment>
<dbReference type="PANTHER" id="PTHR42887:SF2">
    <property type="entry name" value="OS12G0638800 PROTEIN"/>
    <property type="match status" value="1"/>
</dbReference>
<proteinExistence type="predicted"/>
<dbReference type="InterPro" id="IPR055178">
    <property type="entry name" value="RsdA/BaiN/AoA(So)-like_dom"/>
</dbReference>
<dbReference type="SUPFAM" id="SSF51905">
    <property type="entry name" value="FAD/NAD(P)-binding domain"/>
    <property type="match status" value="1"/>
</dbReference>
<dbReference type="NCBIfam" id="TIGR00275">
    <property type="entry name" value="aminoacetone oxidase family FAD-binding enzyme"/>
    <property type="match status" value="1"/>
</dbReference>
<comment type="cofactor">
    <cofactor evidence="1">
        <name>FAD</name>
        <dbReference type="ChEBI" id="CHEBI:57692"/>
    </cofactor>
</comment>
<feature type="domain" description="RsdA/BaiN/AoA(So)-like Rossmann fold-like" evidence="4">
    <location>
        <begin position="4"/>
        <end position="411"/>
    </location>
</feature>
<dbReference type="Gene3D" id="3.50.50.60">
    <property type="entry name" value="FAD/NAD(P)-binding domain"/>
    <property type="match status" value="1"/>
</dbReference>
<keyword evidence="7" id="KW-1185">Reference proteome</keyword>
<dbReference type="GO" id="GO:0016491">
    <property type="term" value="F:oxidoreductase activity"/>
    <property type="evidence" value="ECO:0007669"/>
    <property type="project" value="UniProtKB-KW"/>
</dbReference>
<dbReference type="PRINTS" id="PR00411">
    <property type="entry name" value="PNDRDTASEI"/>
</dbReference>